<dbReference type="AlphaFoldDB" id="A0A6I1B3J7"/>
<evidence type="ECO:0000259" key="1">
    <source>
        <dbReference type="Pfam" id="PF13351"/>
    </source>
</evidence>
<dbReference type="Proteomes" id="UP000462015">
    <property type="component" value="Unassembled WGS sequence"/>
</dbReference>
<organism evidence="2 3">
    <name type="scientific">Phocaeicola vulgatus</name>
    <name type="common">Bacteroides vulgatus</name>
    <dbReference type="NCBI Taxonomy" id="821"/>
    <lineage>
        <taxon>Bacteria</taxon>
        <taxon>Pseudomonadati</taxon>
        <taxon>Bacteroidota</taxon>
        <taxon>Bacteroidia</taxon>
        <taxon>Bacteroidales</taxon>
        <taxon>Bacteroidaceae</taxon>
        <taxon>Phocaeicola</taxon>
    </lineage>
</organism>
<accession>A0A6I1B3J7</accession>
<dbReference type="InterPro" id="IPR025343">
    <property type="entry name" value="DUF4099"/>
</dbReference>
<proteinExistence type="predicted"/>
<feature type="domain" description="DUF4099" evidence="1">
    <location>
        <begin position="8"/>
        <end position="88"/>
    </location>
</feature>
<comment type="caution">
    <text evidence="2">The sequence shown here is derived from an EMBL/GenBank/DDBJ whole genome shotgun (WGS) entry which is preliminary data.</text>
</comment>
<name>A0A6I1B3J7_PHOVU</name>
<dbReference type="EMBL" id="WDAL01000042">
    <property type="protein sequence ID" value="KAB6631832.1"/>
    <property type="molecule type" value="Genomic_DNA"/>
</dbReference>
<sequence>MKQEHFEFNELPYQTLARFGLTQEMIEDLPMRVLEEIGRGGYSPVLPVRVTDENGETIESRSRFAFIRMESGAVDVVFYPALKSSPLERYDENQQKQLLEGKTIIADVEMADGRCSKSFVQIDEGTKQVMYVPTPIIARNLKVLAGMMHLGTVEVNGMQHGEPLTVAVEGEPVTVGIDLHNKTGIRFCAGDAQKWKEQPKREWDKYTFGCYGCWVMDDDGNLDYVPEEEYTEELWNEQKKSGERNRAAGLHK</sequence>
<dbReference type="Pfam" id="PF13351">
    <property type="entry name" value="DUF4099"/>
    <property type="match status" value="1"/>
</dbReference>
<reference evidence="2 3" key="1">
    <citation type="journal article" date="2019" name="Nat. Med.">
        <title>A library of human gut bacterial isolates paired with longitudinal multiomics data enables mechanistic microbiome research.</title>
        <authorList>
            <person name="Poyet M."/>
            <person name="Groussin M."/>
            <person name="Gibbons S.M."/>
            <person name="Avila-Pacheco J."/>
            <person name="Jiang X."/>
            <person name="Kearney S.M."/>
            <person name="Perrotta A.R."/>
            <person name="Berdy B."/>
            <person name="Zhao S."/>
            <person name="Lieberman T.D."/>
            <person name="Swanson P.K."/>
            <person name="Smith M."/>
            <person name="Roesemann S."/>
            <person name="Alexander J.E."/>
            <person name="Rich S.A."/>
            <person name="Livny J."/>
            <person name="Vlamakis H."/>
            <person name="Clish C."/>
            <person name="Bullock K."/>
            <person name="Deik A."/>
            <person name="Scott J."/>
            <person name="Pierce K.A."/>
            <person name="Xavier R.J."/>
            <person name="Alm E.J."/>
        </authorList>
    </citation>
    <scope>NUCLEOTIDE SEQUENCE [LARGE SCALE GENOMIC DNA]</scope>
    <source>
        <strain evidence="2 3">BIOML-A98</strain>
    </source>
</reference>
<protein>
    <submittedName>
        <fullName evidence="2">DUF4099 domain-containing protein</fullName>
    </submittedName>
</protein>
<gene>
    <name evidence="2" type="ORF">GAY12_17990</name>
</gene>
<evidence type="ECO:0000313" key="2">
    <source>
        <dbReference type="EMBL" id="KAB6631832.1"/>
    </source>
</evidence>
<evidence type="ECO:0000313" key="3">
    <source>
        <dbReference type="Proteomes" id="UP000462015"/>
    </source>
</evidence>